<reference evidence="7 8" key="1">
    <citation type="submission" date="2016-10" db="EMBL/GenBank/DDBJ databases">
        <authorList>
            <person name="de Groot N.N."/>
        </authorList>
    </citation>
    <scope>NUCLEOTIDE SEQUENCE [LARGE SCALE GENOMIC DNA]</scope>
    <source>
        <strain evidence="7 8">DSM 28286</strain>
    </source>
</reference>
<dbReference type="GO" id="GO:0140359">
    <property type="term" value="F:ABC-type transporter activity"/>
    <property type="evidence" value="ECO:0007669"/>
    <property type="project" value="InterPro"/>
</dbReference>
<evidence type="ECO:0000313" key="8">
    <source>
        <dbReference type="Proteomes" id="UP000199031"/>
    </source>
</evidence>
<feature type="transmembrane region" description="Helical" evidence="6">
    <location>
        <begin position="162"/>
        <end position="180"/>
    </location>
</feature>
<dbReference type="STRING" id="1465490.SAMN05444277_1095"/>
<comment type="subcellular location">
    <subcellularLocation>
        <location evidence="1">Cell membrane</location>
        <topology evidence="1">Multi-pass membrane protein</topology>
    </subcellularLocation>
</comment>
<feature type="transmembrane region" description="Helical" evidence="6">
    <location>
        <begin position="219"/>
        <end position="237"/>
    </location>
</feature>
<name>A0A1I5XKE1_9BACT</name>
<feature type="transmembrane region" description="Helical" evidence="6">
    <location>
        <begin position="55"/>
        <end position="73"/>
    </location>
</feature>
<evidence type="ECO:0000256" key="3">
    <source>
        <dbReference type="ARBA" id="ARBA00022692"/>
    </source>
</evidence>
<feature type="transmembrane region" description="Helical" evidence="6">
    <location>
        <begin position="135"/>
        <end position="155"/>
    </location>
</feature>
<proteinExistence type="predicted"/>
<gene>
    <name evidence="7" type="ORF">SAMN05444277_1095</name>
</gene>
<feature type="transmembrane region" description="Helical" evidence="6">
    <location>
        <begin position="94"/>
        <end position="115"/>
    </location>
</feature>
<dbReference type="OrthoDB" id="9794512at2"/>
<evidence type="ECO:0000256" key="2">
    <source>
        <dbReference type="ARBA" id="ARBA00022475"/>
    </source>
</evidence>
<evidence type="ECO:0000256" key="4">
    <source>
        <dbReference type="ARBA" id="ARBA00022989"/>
    </source>
</evidence>
<evidence type="ECO:0000256" key="5">
    <source>
        <dbReference type="ARBA" id="ARBA00023136"/>
    </source>
</evidence>
<keyword evidence="8" id="KW-1185">Reference proteome</keyword>
<dbReference type="Proteomes" id="UP000199031">
    <property type="component" value="Unassembled WGS sequence"/>
</dbReference>
<feature type="transmembrane region" description="Helical" evidence="6">
    <location>
        <begin position="12"/>
        <end position="35"/>
    </location>
</feature>
<evidence type="ECO:0000256" key="1">
    <source>
        <dbReference type="ARBA" id="ARBA00004651"/>
    </source>
</evidence>
<keyword evidence="3 6" id="KW-0812">Transmembrane</keyword>
<dbReference type="InterPro" id="IPR051449">
    <property type="entry name" value="ABC-2_transporter_component"/>
</dbReference>
<keyword evidence="2" id="KW-1003">Cell membrane</keyword>
<keyword evidence="5 6" id="KW-0472">Membrane</keyword>
<dbReference type="AlphaFoldDB" id="A0A1I5XKE1"/>
<protein>
    <submittedName>
        <fullName evidence="7">Protein involved in gliding motility GldF</fullName>
    </submittedName>
</protein>
<dbReference type="GO" id="GO:0005886">
    <property type="term" value="C:plasma membrane"/>
    <property type="evidence" value="ECO:0007669"/>
    <property type="project" value="UniProtKB-SubCell"/>
</dbReference>
<accession>A0A1I5XKE1</accession>
<evidence type="ECO:0000256" key="6">
    <source>
        <dbReference type="SAM" id="Phobius"/>
    </source>
</evidence>
<dbReference type="PANTHER" id="PTHR30294:SF29">
    <property type="entry name" value="MULTIDRUG ABC TRANSPORTER PERMEASE YBHS-RELATED"/>
    <property type="match status" value="1"/>
</dbReference>
<evidence type="ECO:0000313" key="7">
    <source>
        <dbReference type="EMBL" id="SFQ32390.1"/>
    </source>
</evidence>
<organism evidence="7 8">
    <name type="scientific">Parafilimonas terrae</name>
    <dbReference type="NCBI Taxonomy" id="1465490"/>
    <lineage>
        <taxon>Bacteria</taxon>
        <taxon>Pseudomonadati</taxon>
        <taxon>Bacteroidota</taxon>
        <taxon>Chitinophagia</taxon>
        <taxon>Chitinophagales</taxon>
        <taxon>Chitinophagaceae</taxon>
        <taxon>Parafilimonas</taxon>
    </lineage>
</organism>
<dbReference type="RefSeq" id="WP_090659799.1">
    <property type="nucleotide sequence ID" value="NZ_FOXQ01000009.1"/>
</dbReference>
<dbReference type="EMBL" id="FOXQ01000009">
    <property type="protein sequence ID" value="SFQ32390.1"/>
    <property type="molecule type" value="Genomic_DNA"/>
</dbReference>
<dbReference type="PANTHER" id="PTHR30294">
    <property type="entry name" value="MEMBRANE COMPONENT OF ABC TRANSPORTER YHHJ-RELATED"/>
    <property type="match status" value="1"/>
</dbReference>
<keyword evidence="4 6" id="KW-1133">Transmembrane helix</keyword>
<dbReference type="Pfam" id="PF12679">
    <property type="entry name" value="ABC2_membrane_2"/>
    <property type="match status" value="1"/>
</dbReference>
<sequence length="240" mass="26563">MWMICKKEWSQFFSSLTGYVALVVFLLLNGLMFFVFPNTSLLNFGYASLDGFFSLAPWILLFLIPTITMRSLADEYKAGTFELLKTLPLTSPQIVWGKFFGALLIVLLALIPTTIYAFSLQRLSAAGGIDVGATIGSYIGLFLLGAVFTAVGLCASSFTNNTIVAFISGAFVCLILYAGFDALSQLPVFSNGLDYYVQMLGINFHYKSISKGVVDIRDVIYFLAIILFFMLLTKQNIEKR</sequence>